<dbReference type="Proteomes" id="UP001157418">
    <property type="component" value="Unassembled WGS sequence"/>
</dbReference>
<evidence type="ECO:0000259" key="1">
    <source>
        <dbReference type="Pfam" id="PF07944"/>
    </source>
</evidence>
<evidence type="ECO:0000313" key="3">
    <source>
        <dbReference type="Proteomes" id="UP001157418"/>
    </source>
</evidence>
<feature type="domain" description="Non-reducing end beta-L-arabinofuranosidase-like GH127 catalytic" evidence="1">
    <location>
        <begin position="61"/>
        <end position="126"/>
    </location>
</feature>
<proteinExistence type="predicted"/>
<dbReference type="PANTHER" id="PTHR31151">
    <property type="entry name" value="PROLINE-TRNA LIGASE (DUF1680)"/>
    <property type="match status" value="1"/>
</dbReference>
<accession>A0AAU9NUW7</accession>
<evidence type="ECO:0000313" key="2">
    <source>
        <dbReference type="EMBL" id="CAH1441587.1"/>
    </source>
</evidence>
<comment type="caution">
    <text evidence="2">The sequence shown here is derived from an EMBL/GenBank/DDBJ whole genome shotgun (WGS) entry which is preliminary data.</text>
</comment>
<dbReference type="InterPro" id="IPR012878">
    <property type="entry name" value="Beta-AFase-like_GH127_cat"/>
</dbReference>
<keyword evidence="3" id="KW-1185">Reference proteome</keyword>
<dbReference type="Pfam" id="PF07944">
    <property type="entry name" value="Beta-AFase-like_GH127_cat"/>
    <property type="match status" value="1"/>
</dbReference>
<dbReference type="EMBL" id="CAKMRJ010005412">
    <property type="protein sequence ID" value="CAH1441587.1"/>
    <property type="molecule type" value="Genomic_DNA"/>
</dbReference>
<name>A0AAU9NUW7_9ASTR</name>
<reference evidence="2 3" key="1">
    <citation type="submission" date="2022-01" db="EMBL/GenBank/DDBJ databases">
        <authorList>
            <person name="Xiong W."/>
            <person name="Schranz E."/>
        </authorList>
    </citation>
    <scope>NUCLEOTIDE SEQUENCE [LARGE SCALE GENOMIC DNA]</scope>
</reference>
<sequence length="131" mass="15050">MTWKEEMLSHNHLTPTDDHVWANLLPRKPLKQADEVAWMMMYKHMKNLVSGNFLKEVPMGDVRLDPRSIHGQAQQTNLKYLMMLEVDSLVWSFRKTANLPTLGVPYGGWESSDQELRGHFVGQCTSILGVI</sequence>
<dbReference type="PANTHER" id="PTHR31151:SF0">
    <property type="entry name" value="PROLINE-TRNA LIGASE (DUF1680)"/>
    <property type="match status" value="1"/>
</dbReference>
<organism evidence="2 3">
    <name type="scientific">Lactuca virosa</name>
    <dbReference type="NCBI Taxonomy" id="75947"/>
    <lineage>
        <taxon>Eukaryota</taxon>
        <taxon>Viridiplantae</taxon>
        <taxon>Streptophyta</taxon>
        <taxon>Embryophyta</taxon>
        <taxon>Tracheophyta</taxon>
        <taxon>Spermatophyta</taxon>
        <taxon>Magnoliopsida</taxon>
        <taxon>eudicotyledons</taxon>
        <taxon>Gunneridae</taxon>
        <taxon>Pentapetalae</taxon>
        <taxon>asterids</taxon>
        <taxon>campanulids</taxon>
        <taxon>Asterales</taxon>
        <taxon>Asteraceae</taxon>
        <taxon>Cichorioideae</taxon>
        <taxon>Cichorieae</taxon>
        <taxon>Lactucinae</taxon>
        <taxon>Lactuca</taxon>
    </lineage>
</organism>
<dbReference type="AlphaFoldDB" id="A0AAU9NUW7"/>
<protein>
    <recommendedName>
        <fullName evidence="1">Non-reducing end beta-L-arabinofuranosidase-like GH127 catalytic domain-containing protein</fullName>
    </recommendedName>
</protein>
<gene>
    <name evidence="2" type="ORF">LVIROSA_LOCUS27635</name>
</gene>